<dbReference type="PANTHER" id="PTHR46142:SF3">
    <property type="entry name" value="F18B13.24 PROTEIN"/>
    <property type="match status" value="1"/>
</dbReference>
<gene>
    <name evidence="3" type="ORF">J2Z83_001430</name>
</gene>
<feature type="domain" description="VOC" evidence="2">
    <location>
        <begin position="6"/>
        <end position="125"/>
    </location>
</feature>
<keyword evidence="1" id="KW-0479">Metal-binding</keyword>
<dbReference type="InterPro" id="IPR018146">
    <property type="entry name" value="Glyoxalase_1_CS"/>
</dbReference>
<dbReference type="Gene3D" id="3.10.180.10">
    <property type="entry name" value="2,3-Dihydroxybiphenyl 1,2-Dioxygenase, domain 1"/>
    <property type="match status" value="1"/>
</dbReference>
<dbReference type="InterPro" id="IPR037523">
    <property type="entry name" value="VOC_core"/>
</dbReference>
<reference evidence="3 4" key="1">
    <citation type="submission" date="2021-03" db="EMBL/GenBank/DDBJ databases">
        <title>Genomic Encyclopedia of Type Strains, Phase IV (KMG-IV): sequencing the most valuable type-strain genomes for metagenomic binning, comparative biology and taxonomic classification.</title>
        <authorList>
            <person name="Goeker M."/>
        </authorList>
    </citation>
    <scope>NUCLEOTIDE SEQUENCE [LARGE SCALE GENOMIC DNA]</scope>
    <source>
        <strain evidence="3 4">DSM 25609</strain>
    </source>
</reference>
<dbReference type="InterPro" id="IPR029068">
    <property type="entry name" value="Glyas_Bleomycin-R_OHBP_Dase"/>
</dbReference>
<dbReference type="RefSeq" id="WP_209462518.1">
    <property type="nucleotide sequence ID" value="NZ_CP110224.1"/>
</dbReference>
<dbReference type="EMBL" id="JAGGKX010000005">
    <property type="protein sequence ID" value="MBP1969326.1"/>
    <property type="molecule type" value="Genomic_DNA"/>
</dbReference>
<dbReference type="SUPFAM" id="SSF54593">
    <property type="entry name" value="Glyoxalase/Bleomycin resistance protein/Dihydroxybiphenyl dioxygenase"/>
    <property type="match status" value="1"/>
</dbReference>
<evidence type="ECO:0000313" key="4">
    <source>
        <dbReference type="Proteomes" id="UP001519345"/>
    </source>
</evidence>
<dbReference type="Pfam" id="PF00903">
    <property type="entry name" value="Glyoxalase"/>
    <property type="match status" value="1"/>
</dbReference>
<dbReference type="PROSITE" id="PS00934">
    <property type="entry name" value="GLYOXALASE_I_1"/>
    <property type="match status" value="1"/>
</dbReference>
<evidence type="ECO:0000259" key="2">
    <source>
        <dbReference type="PROSITE" id="PS51819"/>
    </source>
</evidence>
<evidence type="ECO:0000256" key="1">
    <source>
        <dbReference type="ARBA" id="ARBA00022723"/>
    </source>
</evidence>
<protein>
    <submittedName>
        <fullName evidence="3">Catechol 2,3-dioxygenase-like lactoylglutathione lyase family enzyme</fullName>
    </submittedName>
</protein>
<sequence length="133" mass="15302">MIVIENFHHVSLSVTNLEKAKDFYGRILGFQEIERPAFDFPGAWYRIGDQQLHLIVHKDAGTLRNNQQIESKDGHFAIRVRDYDQTLDHLTRSGIKVMEKPNSKSGFAQIFCADPDNNLIEFNVDQEGLNNNE</sequence>
<dbReference type="PANTHER" id="PTHR46142">
    <property type="match status" value="1"/>
</dbReference>
<keyword evidence="4" id="KW-1185">Reference proteome</keyword>
<dbReference type="PROSITE" id="PS51819">
    <property type="entry name" value="VOC"/>
    <property type="match status" value="1"/>
</dbReference>
<dbReference type="Proteomes" id="UP001519345">
    <property type="component" value="Unassembled WGS sequence"/>
</dbReference>
<organism evidence="3 4">
    <name type="scientific">Virgibacillus natechei</name>
    <dbReference type="NCBI Taxonomy" id="1216297"/>
    <lineage>
        <taxon>Bacteria</taxon>
        <taxon>Bacillati</taxon>
        <taxon>Bacillota</taxon>
        <taxon>Bacilli</taxon>
        <taxon>Bacillales</taxon>
        <taxon>Bacillaceae</taxon>
        <taxon>Virgibacillus</taxon>
    </lineage>
</organism>
<name>A0ABS4IFT3_9BACI</name>
<accession>A0ABS4IFT3</accession>
<proteinExistence type="predicted"/>
<dbReference type="InterPro" id="IPR004360">
    <property type="entry name" value="Glyas_Fos-R_dOase_dom"/>
</dbReference>
<evidence type="ECO:0000313" key="3">
    <source>
        <dbReference type="EMBL" id="MBP1969326.1"/>
    </source>
</evidence>
<comment type="caution">
    <text evidence="3">The sequence shown here is derived from an EMBL/GenBank/DDBJ whole genome shotgun (WGS) entry which is preliminary data.</text>
</comment>